<accession>A0A815ADY7</accession>
<dbReference type="Proteomes" id="UP000663844">
    <property type="component" value="Unassembled WGS sequence"/>
</dbReference>
<reference evidence="2" key="1">
    <citation type="submission" date="2021-02" db="EMBL/GenBank/DDBJ databases">
        <authorList>
            <person name="Nowell W R."/>
        </authorList>
    </citation>
    <scope>NUCLEOTIDE SEQUENCE</scope>
</reference>
<comment type="caution">
    <text evidence="2">The sequence shown here is derived from an EMBL/GenBank/DDBJ whole genome shotgun (WGS) entry which is preliminary data.</text>
</comment>
<gene>
    <name evidence="2" type="ORF">JYZ213_LOCUS29846</name>
    <name evidence="3" type="ORF">OXD698_LOCUS19622</name>
</gene>
<feature type="signal peptide" evidence="1">
    <location>
        <begin position="1"/>
        <end position="19"/>
    </location>
</feature>
<sequence>MQILFYLLLFILRNHLITCVQPLFPPQIVFSGNDDEIVAIDEINQRAFITYSLNPPMKQIAYVMNHFPYAIPDSPESKYYVQLSNRSPVNLCTYGTYWAFGGSPFNYFPTHWTNENSFTIKNYINPDNNFIHSNDSSKDEDYWYTNVTCTVDSGEIYPCKEIYFQKNTDIPIRLTEVRHVAWSVIQVITNLTIITIGKPDDKYFDSIPKNWSIACRDINLGLTYNPTSAKIDLNQSVEIQVWLSTPPHRINGNDTVRIQWISKDCPDCFTYSPEQLFFSSQNFQEKQTLTITRVKKGLLISMIVPIFYGGGFDLVTPSSFPLYIQ</sequence>
<evidence type="ECO:0000313" key="3">
    <source>
        <dbReference type="EMBL" id="CAF3823954.1"/>
    </source>
</evidence>
<proteinExistence type="predicted"/>
<keyword evidence="1" id="KW-0732">Signal</keyword>
<evidence type="ECO:0000313" key="4">
    <source>
        <dbReference type="Proteomes" id="UP000663845"/>
    </source>
</evidence>
<dbReference type="AlphaFoldDB" id="A0A815ADY7"/>
<feature type="chain" id="PRO_5036226819" evidence="1">
    <location>
        <begin position="20"/>
        <end position="325"/>
    </location>
</feature>
<organism evidence="2 4">
    <name type="scientific">Adineta steineri</name>
    <dbReference type="NCBI Taxonomy" id="433720"/>
    <lineage>
        <taxon>Eukaryota</taxon>
        <taxon>Metazoa</taxon>
        <taxon>Spiralia</taxon>
        <taxon>Gnathifera</taxon>
        <taxon>Rotifera</taxon>
        <taxon>Eurotatoria</taxon>
        <taxon>Bdelloidea</taxon>
        <taxon>Adinetida</taxon>
        <taxon>Adinetidae</taxon>
        <taxon>Adineta</taxon>
    </lineage>
</organism>
<name>A0A815ADY7_9BILA</name>
<dbReference type="Proteomes" id="UP000663845">
    <property type="component" value="Unassembled WGS sequence"/>
</dbReference>
<protein>
    <submittedName>
        <fullName evidence="2">Uncharacterized protein</fullName>
    </submittedName>
</protein>
<dbReference type="EMBL" id="CAJNOG010000465">
    <property type="protein sequence ID" value="CAF1255380.1"/>
    <property type="molecule type" value="Genomic_DNA"/>
</dbReference>
<evidence type="ECO:0000313" key="2">
    <source>
        <dbReference type="EMBL" id="CAF1255380.1"/>
    </source>
</evidence>
<evidence type="ECO:0000256" key="1">
    <source>
        <dbReference type="SAM" id="SignalP"/>
    </source>
</evidence>
<dbReference type="EMBL" id="CAJOAZ010001517">
    <property type="protein sequence ID" value="CAF3823954.1"/>
    <property type="molecule type" value="Genomic_DNA"/>
</dbReference>